<feature type="transmembrane region" description="Helical" evidence="5">
    <location>
        <begin position="248"/>
        <end position="268"/>
    </location>
</feature>
<feature type="transmembrane region" description="Helical" evidence="5">
    <location>
        <begin position="70"/>
        <end position="93"/>
    </location>
</feature>
<comment type="similarity">
    <text evidence="5">Belongs to the binding-protein-dependent transport system permease family.</text>
</comment>
<protein>
    <submittedName>
        <fullName evidence="7">Iron ABC transporter permease</fullName>
    </submittedName>
</protein>
<feature type="transmembrane region" description="Helical" evidence="5">
    <location>
        <begin position="192"/>
        <end position="215"/>
    </location>
</feature>
<feature type="transmembrane region" description="Helical" evidence="5">
    <location>
        <begin position="300"/>
        <end position="331"/>
    </location>
</feature>
<feature type="transmembrane region" description="Helical" evidence="5">
    <location>
        <begin position="150"/>
        <end position="172"/>
    </location>
</feature>
<dbReference type="CDD" id="cd06261">
    <property type="entry name" value="TM_PBP2"/>
    <property type="match status" value="2"/>
</dbReference>
<feature type="transmembrane region" description="Helical" evidence="5">
    <location>
        <begin position="476"/>
        <end position="498"/>
    </location>
</feature>
<keyword evidence="5" id="KW-0813">Transport</keyword>
<dbReference type="SUPFAM" id="SSF161098">
    <property type="entry name" value="MetI-like"/>
    <property type="match status" value="2"/>
</dbReference>
<evidence type="ECO:0000256" key="2">
    <source>
        <dbReference type="ARBA" id="ARBA00022692"/>
    </source>
</evidence>
<accession>A0A930B4W0</accession>
<dbReference type="InterPro" id="IPR035906">
    <property type="entry name" value="MetI-like_sf"/>
</dbReference>
<feature type="transmembrane region" description="Helical" evidence="5">
    <location>
        <begin position="388"/>
        <end position="410"/>
    </location>
</feature>
<feature type="transmembrane region" description="Helical" evidence="5">
    <location>
        <begin position="105"/>
        <end position="130"/>
    </location>
</feature>
<feature type="transmembrane region" description="Helical" evidence="5">
    <location>
        <begin position="26"/>
        <end position="50"/>
    </location>
</feature>
<evidence type="ECO:0000259" key="6">
    <source>
        <dbReference type="PROSITE" id="PS50928"/>
    </source>
</evidence>
<dbReference type="Gene3D" id="1.10.3720.10">
    <property type="entry name" value="MetI-like"/>
    <property type="match status" value="2"/>
</dbReference>
<evidence type="ECO:0000256" key="3">
    <source>
        <dbReference type="ARBA" id="ARBA00022989"/>
    </source>
</evidence>
<dbReference type="PANTHER" id="PTHR43496:SF1">
    <property type="entry name" value="POLYGALACTURONAN_RHAMNOGALACTURONAN TRANSPORT SYSTEM PERMEASE PROTEIN YTEP"/>
    <property type="match status" value="1"/>
</dbReference>
<dbReference type="Proteomes" id="UP000757890">
    <property type="component" value="Unassembled WGS sequence"/>
</dbReference>
<feature type="domain" description="ABC transmembrane type-1" evidence="6">
    <location>
        <begin position="70"/>
        <end position="269"/>
    </location>
</feature>
<dbReference type="RefSeq" id="WP_276638911.1">
    <property type="nucleotide sequence ID" value="NZ_DBFJMR010000012.1"/>
</dbReference>
<evidence type="ECO:0000256" key="1">
    <source>
        <dbReference type="ARBA" id="ARBA00004141"/>
    </source>
</evidence>
<dbReference type="PROSITE" id="PS50928">
    <property type="entry name" value="ABC_TM1"/>
    <property type="match status" value="2"/>
</dbReference>
<sequence length="553" mass="60373">MNEKESGREHTGIAAEMKVLLREPPLLIGILAVFLLFAVFIIYPFVKILLVPASADWMRAVTDKEFIEVFSHTIFSSFVATATAIVFGFIFAYGVNYTNMPCKRFFQVVALLPTMAPSVVSGLAFIMLFGRRGFITWEMLHLKVDLYGPVGLWVAQTIAFFPLAYITISGVLKNISPNLELAAQNLGAKGWYLFRTVTLRLATPGLASAFLLVGINSLADFGNPMLVGGNYHVLATEAYTQVTGAWDLPMGATLSVFLVIPTLIVFFVQRYYLEKNSYVTVTGKPVAGLIRVTAGPAATWCFFTFCMLLSLGILMIIGVVVLFAFTVSFGADYTFTLEYFKEGVINSNVMVNSWVASMSTAAISTVFGIALAFLVLRKKFPGRTVMDFLAMLPVSLPGTFIGLAMILAFNDGPLEMTGTLAIIILGMALRQLPVGYRQAVAGLKQIEGSLEQASTNLGAGSFTTFRKIVLPMLKNSLSVSFVYAFMRSMNTLSTVIFLVSPEWNLASINIMSLANQGFLPTASATAVGIMLVIYLTFGVVKLILRDKINIFDL</sequence>
<dbReference type="AlphaFoldDB" id="A0A930B4W0"/>
<feature type="domain" description="ABC transmembrane type-1" evidence="6">
    <location>
        <begin position="350"/>
        <end position="540"/>
    </location>
</feature>
<dbReference type="EMBL" id="JABZMK010000006">
    <property type="protein sequence ID" value="MBF1128944.1"/>
    <property type="molecule type" value="Genomic_DNA"/>
</dbReference>
<feature type="transmembrane region" description="Helical" evidence="5">
    <location>
        <begin position="351"/>
        <end position="376"/>
    </location>
</feature>
<feature type="transmembrane region" description="Helical" evidence="5">
    <location>
        <begin position="518"/>
        <end position="544"/>
    </location>
</feature>
<dbReference type="InterPro" id="IPR000515">
    <property type="entry name" value="MetI-like"/>
</dbReference>
<evidence type="ECO:0000256" key="4">
    <source>
        <dbReference type="ARBA" id="ARBA00023136"/>
    </source>
</evidence>
<keyword evidence="4 5" id="KW-0472">Membrane</keyword>
<dbReference type="GO" id="GO:0055085">
    <property type="term" value="P:transmembrane transport"/>
    <property type="evidence" value="ECO:0007669"/>
    <property type="project" value="InterPro"/>
</dbReference>
<organism evidence="7 8">
    <name type="scientific">Dialister invisus</name>
    <dbReference type="NCBI Taxonomy" id="218538"/>
    <lineage>
        <taxon>Bacteria</taxon>
        <taxon>Bacillati</taxon>
        <taxon>Bacillota</taxon>
        <taxon>Negativicutes</taxon>
        <taxon>Veillonellales</taxon>
        <taxon>Veillonellaceae</taxon>
        <taxon>Dialister</taxon>
    </lineage>
</organism>
<dbReference type="Pfam" id="PF00528">
    <property type="entry name" value="BPD_transp_1"/>
    <property type="match status" value="2"/>
</dbReference>
<feature type="transmembrane region" description="Helical" evidence="5">
    <location>
        <begin position="416"/>
        <end position="436"/>
    </location>
</feature>
<name>A0A930B4W0_9FIRM</name>
<reference evidence="7" key="1">
    <citation type="submission" date="2020-04" db="EMBL/GenBank/DDBJ databases">
        <title>Deep metagenomics examines the oral microbiome during advanced dental caries in children, revealing novel taxa and co-occurrences with host molecules.</title>
        <authorList>
            <person name="Baker J.L."/>
            <person name="Morton J.T."/>
            <person name="Dinis M."/>
            <person name="Alvarez R."/>
            <person name="Tran N.C."/>
            <person name="Knight R."/>
            <person name="Edlund A."/>
        </authorList>
    </citation>
    <scope>NUCLEOTIDE SEQUENCE</scope>
    <source>
        <strain evidence="7">JCVI_32_bin.14</strain>
    </source>
</reference>
<evidence type="ECO:0000313" key="8">
    <source>
        <dbReference type="Proteomes" id="UP000757890"/>
    </source>
</evidence>
<keyword evidence="2 5" id="KW-0812">Transmembrane</keyword>
<proteinExistence type="inferred from homology"/>
<keyword evidence="3 5" id="KW-1133">Transmembrane helix</keyword>
<evidence type="ECO:0000256" key="5">
    <source>
        <dbReference type="RuleBase" id="RU363032"/>
    </source>
</evidence>
<dbReference type="PANTHER" id="PTHR43496">
    <property type="entry name" value="PROTEIN LPLB"/>
    <property type="match status" value="1"/>
</dbReference>
<comment type="subcellular location">
    <subcellularLocation>
        <location evidence="5">Cell membrane</location>
        <topology evidence="5">Multi-pass membrane protein</topology>
    </subcellularLocation>
    <subcellularLocation>
        <location evidence="1">Membrane</location>
        <topology evidence="1">Multi-pass membrane protein</topology>
    </subcellularLocation>
</comment>
<gene>
    <name evidence="7" type="ORF">HXL70_02735</name>
</gene>
<evidence type="ECO:0000313" key="7">
    <source>
        <dbReference type="EMBL" id="MBF1128944.1"/>
    </source>
</evidence>
<comment type="caution">
    <text evidence="7">The sequence shown here is derived from an EMBL/GenBank/DDBJ whole genome shotgun (WGS) entry which is preliminary data.</text>
</comment>
<dbReference type="GO" id="GO:0005886">
    <property type="term" value="C:plasma membrane"/>
    <property type="evidence" value="ECO:0007669"/>
    <property type="project" value="UniProtKB-SubCell"/>
</dbReference>